<evidence type="ECO:0000313" key="12">
    <source>
        <dbReference type="EMBL" id="KAG0668634.1"/>
    </source>
</evidence>
<evidence type="ECO:0000256" key="5">
    <source>
        <dbReference type="ARBA" id="ARBA00022679"/>
    </source>
</evidence>
<proteinExistence type="inferred from homology"/>
<feature type="transmembrane region" description="Helical" evidence="9">
    <location>
        <begin position="689"/>
        <end position="712"/>
    </location>
</feature>
<keyword evidence="13" id="KW-1185">Reference proteome</keyword>
<dbReference type="SUPFAM" id="SSF82109">
    <property type="entry name" value="MIR domain"/>
    <property type="match status" value="1"/>
</dbReference>
<comment type="function">
    <text evidence="9">Transfers mannose from Dol-P-mannose to Ser or Thr residues on proteins.</text>
</comment>
<dbReference type="PANTHER" id="PTHR10050">
    <property type="entry name" value="DOLICHYL-PHOSPHATE-MANNOSE--PROTEIN MANNOSYLTRANSFERASE"/>
    <property type="match status" value="1"/>
</dbReference>
<dbReference type="InterPro" id="IPR027005">
    <property type="entry name" value="PMT-like"/>
</dbReference>
<feature type="transmembrane region" description="Helical" evidence="9">
    <location>
        <begin position="83"/>
        <end position="105"/>
    </location>
</feature>
<comment type="catalytic activity">
    <reaction evidence="9">
        <text>a di-trans,poly-cis-dolichyl beta-D-mannosyl phosphate + L-threonyl-[protein] = 3-O-(alpha-D-mannosyl)-L-threonyl-[protein] + a di-trans,poly-cis-dolichyl phosphate + H(+)</text>
        <dbReference type="Rhea" id="RHEA:53396"/>
        <dbReference type="Rhea" id="RHEA-COMP:11060"/>
        <dbReference type="Rhea" id="RHEA-COMP:13547"/>
        <dbReference type="Rhea" id="RHEA-COMP:19498"/>
        <dbReference type="Rhea" id="RHEA-COMP:19501"/>
        <dbReference type="ChEBI" id="CHEBI:15378"/>
        <dbReference type="ChEBI" id="CHEBI:30013"/>
        <dbReference type="ChEBI" id="CHEBI:57683"/>
        <dbReference type="ChEBI" id="CHEBI:58211"/>
        <dbReference type="ChEBI" id="CHEBI:137323"/>
        <dbReference type="EC" id="2.4.1.109"/>
    </reaction>
</comment>
<dbReference type="GO" id="GO:0004169">
    <property type="term" value="F:dolichyl-phosphate-mannose-protein mannosyltransferase activity"/>
    <property type="evidence" value="ECO:0007669"/>
    <property type="project" value="UniProtKB-UniRule"/>
</dbReference>
<evidence type="ECO:0000256" key="2">
    <source>
        <dbReference type="ARBA" id="ARBA00004922"/>
    </source>
</evidence>
<reference evidence="12 13" key="1">
    <citation type="submission" date="2020-11" db="EMBL/GenBank/DDBJ databases">
        <title>Kefir isolates.</title>
        <authorList>
            <person name="Marcisauskas S."/>
            <person name="Kim Y."/>
            <person name="Blasche S."/>
        </authorList>
    </citation>
    <scope>NUCLEOTIDE SEQUENCE [LARGE SCALE GENOMIC DNA]</scope>
    <source>
        <strain evidence="12 13">OG2</strain>
    </source>
</reference>
<evidence type="ECO:0000259" key="11">
    <source>
        <dbReference type="Pfam" id="PF16192"/>
    </source>
</evidence>
<comment type="similarity">
    <text evidence="3 9">Belongs to the glycosyltransferase 39 family.</text>
</comment>
<comment type="subcellular location">
    <subcellularLocation>
        <location evidence="1">Endomembrane system</location>
        <topology evidence="1">Multi-pass membrane protein</topology>
    </subcellularLocation>
    <subcellularLocation>
        <location evidence="9">Endoplasmic reticulum membrane</location>
        <topology evidence="9">Multi-pass membrane protein</topology>
    </subcellularLocation>
</comment>
<evidence type="ECO:0000256" key="7">
    <source>
        <dbReference type="ARBA" id="ARBA00022989"/>
    </source>
</evidence>
<name>A0A9P6WBS5_MAUEX</name>
<evidence type="ECO:0000256" key="1">
    <source>
        <dbReference type="ARBA" id="ARBA00004127"/>
    </source>
</evidence>
<evidence type="ECO:0000256" key="4">
    <source>
        <dbReference type="ARBA" id="ARBA00022676"/>
    </source>
</evidence>
<dbReference type="InterPro" id="IPR032421">
    <property type="entry name" value="PMT_4TMC"/>
</dbReference>
<keyword evidence="7 9" id="KW-1133">Transmembrane helix</keyword>
<evidence type="ECO:0000256" key="6">
    <source>
        <dbReference type="ARBA" id="ARBA00022692"/>
    </source>
</evidence>
<dbReference type="Pfam" id="PF16192">
    <property type="entry name" value="PMT_4TMC"/>
    <property type="match status" value="1"/>
</dbReference>
<feature type="domain" description="ArnT-like N-terminal" evidence="10">
    <location>
        <begin position="45"/>
        <end position="297"/>
    </location>
</feature>
<keyword evidence="6 9" id="KW-0812">Transmembrane</keyword>
<dbReference type="PANTHER" id="PTHR10050:SF46">
    <property type="entry name" value="PROTEIN O-MANNOSYL-TRANSFERASE 2"/>
    <property type="match status" value="1"/>
</dbReference>
<feature type="transmembrane region" description="Helical" evidence="9">
    <location>
        <begin position="278"/>
        <end position="299"/>
    </location>
</feature>
<dbReference type="Gene3D" id="2.80.10.50">
    <property type="match status" value="1"/>
</dbReference>
<keyword evidence="5 9" id="KW-0808">Transferase</keyword>
<dbReference type="Proteomes" id="UP000750334">
    <property type="component" value="Unassembled WGS sequence"/>
</dbReference>
<feature type="transmembrane region" description="Helical" evidence="9">
    <location>
        <begin position="125"/>
        <end position="147"/>
    </location>
</feature>
<protein>
    <recommendedName>
        <fullName evidence="9">Dolichyl-phosphate-mannose--protein mannosyltransferase</fullName>
        <ecNumber evidence="9">2.4.1.109</ecNumber>
    </recommendedName>
</protein>
<organism evidence="12 13">
    <name type="scientific">Maudiozyma exigua</name>
    <name type="common">Yeast</name>
    <name type="synonym">Kazachstania exigua</name>
    <dbReference type="NCBI Taxonomy" id="34358"/>
    <lineage>
        <taxon>Eukaryota</taxon>
        <taxon>Fungi</taxon>
        <taxon>Dikarya</taxon>
        <taxon>Ascomycota</taxon>
        <taxon>Saccharomycotina</taxon>
        <taxon>Saccharomycetes</taxon>
        <taxon>Saccharomycetales</taxon>
        <taxon>Saccharomycetaceae</taxon>
        <taxon>Maudiozyma</taxon>
    </lineage>
</organism>
<feature type="transmembrane region" description="Helical" evidence="9">
    <location>
        <begin position="180"/>
        <end position="198"/>
    </location>
</feature>
<gene>
    <name evidence="12" type="ORF">C6P45_004533</name>
</gene>
<keyword evidence="4 9" id="KW-0328">Glycosyltransferase</keyword>
<dbReference type="OrthoDB" id="292747at2759"/>
<comment type="caution">
    <text evidence="12">The sequence shown here is derived from an EMBL/GenBank/DDBJ whole genome shotgun (WGS) entry which is preliminary data.</text>
</comment>
<dbReference type="InterPro" id="IPR003342">
    <property type="entry name" value="ArnT-like_N"/>
</dbReference>
<evidence type="ECO:0000256" key="8">
    <source>
        <dbReference type="ARBA" id="ARBA00023136"/>
    </source>
</evidence>
<dbReference type="GO" id="GO:0005789">
    <property type="term" value="C:endoplasmic reticulum membrane"/>
    <property type="evidence" value="ECO:0007669"/>
    <property type="project" value="UniProtKB-SubCell"/>
</dbReference>
<dbReference type="AlphaFoldDB" id="A0A9P6WBS5"/>
<feature type="transmembrane region" description="Helical" evidence="9">
    <location>
        <begin position="587"/>
        <end position="609"/>
    </location>
</feature>
<feature type="transmembrane region" description="Helical" evidence="9">
    <location>
        <begin position="629"/>
        <end position="646"/>
    </location>
</feature>
<dbReference type="InterPro" id="IPR036300">
    <property type="entry name" value="MIR_dom_sf"/>
</dbReference>
<comment type="catalytic activity">
    <reaction evidence="9">
        <text>a di-trans,poly-cis-dolichyl beta-D-mannosyl phosphate + L-seryl-[protein] = 3-O-(alpha-D-mannosyl)-L-seryl-[protein] + a di-trans,poly-cis-dolichyl phosphate + H(+)</text>
        <dbReference type="Rhea" id="RHEA:17377"/>
        <dbReference type="Rhea" id="RHEA-COMP:9863"/>
        <dbReference type="Rhea" id="RHEA-COMP:13546"/>
        <dbReference type="Rhea" id="RHEA-COMP:19498"/>
        <dbReference type="Rhea" id="RHEA-COMP:19501"/>
        <dbReference type="ChEBI" id="CHEBI:15378"/>
        <dbReference type="ChEBI" id="CHEBI:29999"/>
        <dbReference type="ChEBI" id="CHEBI:57683"/>
        <dbReference type="ChEBI" id="CHEBI:58211"/>
        <dbReference type="ChEBI" id="CHEBI:137321"/>
        <dbReference type="EC" id="2.4.1.109"/>
    </reaction>
</comment>
<evidence type="ECO:0000256" key="3">
    <source>
        <dbReference type="ARBA" id="ARBA00007222"/>
    </source>
</evidence>
<sequence length="735" mass="86227">MLTSDISTEKKSDGGKIDRFVLNSSRLLTKDKPDSERIYVCYCVLVTSIALVTRLIKISFPTAVVFDEVHFGKFASLYLERRFFFDLHPPLARLFFGLIGYLAGYDGNFKFDYVGQDYFENDETLAPFLIYRISNALVGTLVVPLIFNCLKELNCYAVTCLFGSLLFALDNAQICQTRYIFLDPLLLLSIIATIYCYIRFYKYEIVTKKAFTYEWYKRLILVGISLSCAISCKYVGVMTYATIGIAVVFNICQLFVKLKGQRHRGYFVKHFVERLNYLVMLPFLIYLFWFFVHFQILIYDDNSESEFLSETFQDSLIPNESFITRYDQYEVRFYDNITIRHDFSDIFLCSSNNRSDQSSSVWGSLEDNETSVCVWQILPDIEENEIDSDTVVTLNDNIRFRNMDSGKILASVSVERKNVSNRFHMIDPCNVTSKIYENTLFTLFPLREVDSGHIVSSNKTAFKIFNLVEEATLFIDSDINNSTQRQHIYADNDMSKLSFAYNDWKIDEVVGVSNQREIEPFERKYQDYNFFSKWSELQKAMFMYNNDLSADHAFASNPLTWPLCLNGVLYWTKSEDRNQIYFIGNILAWWFEVFSMVLYVILVGVSVCLPKYIKKLLTKDTRETIRGPLALFIIGWACHYFPFFFMHRQKFLHHYLPAQMITCLFTAVFWESLILTSDNTKTELNKRRLAYCYMFILVPVISCFIFYAPIIYGWPTLEPEQIRQREWFNIQLNFK</sequence>
<keyword evidence="8 9" id="KW-0472">Membrane</keyword>
<feature type="domain" description="Protein O-mannosyl-transferase C-terminal four TM" evidence="11">
    <location>
        <begin position="530"/>
        <end position="729"/>
    </location>
</feature>
<dbReference type="EC" id="2.4.1.109" evidence="9"/>
<evidence type="ECO:0000259" key="10">
    <source>
        <dbReference type="Pfam" id="PF02366"/>
    </source>
</evidence>
<evidence type="ECO:0000313" key="13">
    <source>
        <dbReference type="Proteomes" id="UP000750334"/>
    </source>
</evidence>
<keyword evidence="9" id="KW-0256">Endoplasmic reticulum</keyword>
<feature type="transmembrane region" description="Helical" evidence="9">
    <location>
        <begin position="658"/>
        <end position="677"/>
    </location>
</feature>
<feature type="transmembrane region" description="Helical" evidence="9">
    <location>
        <begin position="242"/>
        <end position="258"/>
    </location>
</feature>
<dbReference type="EMBL" id="PUHR01000062">
    <property type="protein sequence ID" value="KAG0668634.1"/>
    <property type="molecule type" value="Genomic_DNA"/>
</dbReference>
<evidence type="ECO:0000256" key="9">
    <source>
        <dbReference type="RuleBase" id="RU367007"/>
    </source>
</evidence>
<comment type="pathway">
    <text evidence="2 9">Protein modification; protein glycosylation.</text>
</comment>
<dbReference type="Pfam" id="PF02366">
    <property type="entry name" value="PMT"/>
    <property type="match status" value="1"/>
</dbReference>
<accession>A0A9P6WBS5</accession>